<dbReference type="EMBL" id="JABFDB010000028">
    <property type="protein sequence ID" value="NYZ23509.1"/>
    <property type="molecule type" value="Genomic_DNA"/>
</dbReference>
<keyword evidence="2" id="KW-0732">Signal</keyword>
<evidence type="ECO:0000313" key="4">
    <source>
        <dbReference type="Proteomes" id="UP000584642"/>
    </source>
</evidence>
<keyword evidence="4" id="KW-1185">Reference proteome</keyword>
<accession>A0ABX2TK99</accession>
<evidence type="ECO:0000256" key="1">
    <source>
        <dbReference type="SAM" id="MobiDB-lite"/>
    </source>
</evidence>
<dbReference type="Proteomes" id="UP000584642">
    <property type="component" value="Unassembled WGS sequence"/>
</dbReference>
<organism evidence="3 4">
    <name type="scientific">Azospirillum oleiclasticum</name>
    <dbReference type="NCBI Taxonomy" id="2735135"/>
    <lineage>
        <taxon>Bacteria</taxon>
        <taxon>Pseudomonadati</taxon>
        <taxon>Pseudomonadota</taxon>
        <taxon>Alphaproteobacteria</taxon>
        <taxon>Rhodospirillales</taxon>
        <taxon>Azospirillaceae</taxon>
        <taxon>Azospirillum</taxon>
    </lineage>
</organism>
<evidence type="ECO:0008006" key="5">
    <source>
        <dbReference type="Google" id="ProtNLM"/>
    </source>
</evidence>
<protein>
    <recommendedName>
        <fullName evidence="5">DUF2125 domain-containing protein</fullName>
    </recommendedName>
</protein>
<feature type="region of interest" description="Disordered" evidence="1">
    <location>
        <begin position="485"/>
        <end position="508"/>
    </location>
</feature>
<comment type="caution">
    <text evidence="3">The sequence shown here is derived from an EMBL/GenBank/DDBJ whole genome shotgun (WGS) entry which is preliminary data.</text>
</comment>
<sequence length="508" mass="52483">MNRPSQHPAAAIALAVLLASASVPALAQGQPAPPVTPEGAQEVAKLLKEGLVQWLQSPDGPAVEFQGDPLVMPSGDRYAVALPAFAVKDKDGSRLDVGAIRAEVTPLPDRSYGLTATLPSTYTLRKGNDVQATISLGRQQLKGVWSAAFQNFLSVDAALGDLKLTAAEEDVEMTLGSVSVTQDLRPDGGSVFSGPAAIAVSNLSVTDSEGDEYMSLGGLTMEGVYTRLDLAKVARITEMAEQAARTKRDPSPAAVLEAMRGILGGATMRMRAVDVSVYDPDSDSTVTIGQFSMRGGVEDLDRAVATVTLGLDGRGLGIDPTPGPAELMPDSLAIQISLNRIPAEVLMGVANDMVAAPGGAGDPTGPALAALTQAGTELRIDTLDLNLPIAAASVTGAGQFTQGAAFGATGGVVVTVRGLDAAVKQLQPKPGKKPDPSVQETLGVLTMLQALGQQGRDAQGREQRTYKIDVTQEGQFLLNGADMMPLLGMGSGQPQPQPQQGPRGGLKP</sequence>
<dbReference type="RefSeq" id="WP_180285288.1">
    <property type="nucleotide sequence ID" value="NZ_JABFDB010000028.1"/>
</dbReference>
<evidence type="ECO:0000256" key="2">
    <source>
        <dbReference type="SAM" id="SignalP"/>
    </source>
</evidence>
<gene>
    <name evidence="3" type="ORF">HND93_27735</name>
</gene>
<proteinExistence type="predicted"/>
<evidence type="ECO:0000313" key="3">
    <source>
        <dbReference type="EMBL" id="NYZ23509.1"/>
    </source>
</evidence>
<name>A0ABX2TK99_9PROT</name>
<reference evidence="3 4" key="1">
    <citation type="submission" date="2020-05" db="EMBL/GenBank/DDBJ databases">
        <title>Azospirillum oleiclasticum sp. nov, a nitrogen-fixing and heavy crude oil-emulsifying bacterium isolated from the crude oil of Yumen Oilfield.</title>
        <authorList>
            <person name="Wu D."/>
            <person name="Cai M."/>
            <person name="Zhang X."/>
        </authorList>
    </citation>
    <scope>NUCLEOTIDE SEQUENCE [LARGE SCALE GENOMIC DNA]</scope>
    <source>
        <strain evidence="3 4">ROY-1-1-2</strain>
    </source>
</reference>
<feature type="compositionally biased region" description="Low complexity" evidence="1">
    <location>
        <begin position="485"/>
        <end position="501"/>
    </location>
</feature>
<feature type="signal peptide" evidence="2">
    <location>
        <begin position="1"/>
        <end position="27"/>
    </location>
</feature>
<feature type="chain" id="PRO_5046168572" description="DUF2125 domain-containing protein" evidence="2">
    <location>
        <begin position="28"/>
        <end position="508"/>
    </location>
</feature>